<gene>
    <name evidence="1" type="ORF">RND15_04575</name>
</gene>
<comment type="caution">
    <text evidence="1">The sequence shown here is derived from an EMBL/GenBank/DDBJ whole genome shotgun (WGS) entry which is preliminary data.</text>
</comment>
<evidence type="ECO:0000313" key="1">
    <source>
        <dbReference type="EMBL" id="MDT0541995.1"/>
    </source>
</evidence>
<organism evidence="1 2">
    <name type="scientific">Streptomyces lonegramiae</name>
    <dbReference type="NCBI Taxonomy" id="3075524"/>
    <lineage>
        <taxon>Bacteria</taxon>
        <taxon>Bacillati</taxon>
        <taxon>Actinomycetota</taxon>
        <taxon>Actinomycetes</taxon>
        <taxon>Kitasatosporales</taxon>
        <taxon>Streptomycetaceae</taxon>
        <taxon>Streptomyces</taxon>
    </lineage>
</organism>
<protein>
    <recommendedName>
        <fullName evidence="3">Acetyltransferase</fullName>
    </recommendedName>
</protein>
<accession>A0ABU2X8W3</accession>
<dbReference type="Gene3D" id="3.40.630.30">
    <property type="match status" value="1"/>
</dbReference>
<reference evidence="1" key="1">
    <citation type="submission" date="2024-05" db="EMBL/GenBank/DDBJ databases">
        <title>30 novel species of actinomycetes from the DSMZ collection.</title>
        <authorList>
            <person name="Nouioui I."/>
        </authorList>
    </citation>
    <scope>NUCLEOTIDE SEQUENCE</scope>
    <source>
        <strain evidence="1">DSM 41529</strain>
    </source>
</reference>
<dbReference type="RefSeq" id="WP_311722287.1">
    <property type="nucleotide sequence ID" value="NZ_JAVRFD010000001.1"/>
</dbReference>
<evidence type="ECO:0000313" key="2">
    <source>
        <dbReference type="Proteomes" id="UP001180754"/>
    </source>
</evidence>
<keyword evidence="2" id="KW-1185">Reference proteome</keyword>
<evidence type="ECO:0008006" key="3">
    <source>
        <dbReference type="Google" id="ProtNLM"/>
    </source>
</evidence>
<dbReference type="Proteomes" id="UP001180754">
    <property type="component" value="Unassembled WGS sequence"/>
</dbReference>
<dbReference type="EMBL" id="JAVRFD010000001">
    <property type="protein sequence ID" value="MDT0541995.1"/>
    <property type="molecule type" value="Genomic_DNA"/>
</dbReference>
<proteinExistence type="predicted"/>
<name>A0ABU2X8W3_9ACTN</name>
<sequence>MKTSTDLDVIVDILTAAFLEDDPVVRWLIPPGTPERERHLRGFLRAWVKFMLDHEGTAIVTSDHGGVIVWEPYERKTPIPPEDDEAFLADISASTGPAEKRCLQLIELLDTHYPDDLPPHGHVALAAVRPDRGMEVRTALTDELVRLSLSLDLGGYCEASSERNALLWERLGMKRRGEPIRLPESDVALIPMFIPPPGYQG</sequence>